<gene>
    <name evidence="2" type="ORF">V8G54_022513</name>
</gene>
<dbReference type="AlphaFoldDB" id="A0AAQ3N2T6"/>
<accession>A0AAQ3N2T6</accession>
<organism evidence="2 3">
    <name type="scientific">Vigna mungo</name>
    <name type="common">Black gram</name>
    <name type="synonym">Phaseolus mungo</name>
    <dbReference type="NCBI Taxonomy" id="3915"/>
    <lineage>
        <taxon>Eukaryota</taxon>
        <taxon>Viridiplantae</taxon>
        <taxon>Streptophyta</taxon>
        <taxon>Embryophyta</taxon>
        <taxon>Tracheophyta</taxon>
        <taxon>Spermatophyta</taxon>
        <taxon>Magnoliopsida</taxon>
        <taxon>eudicotyledons</taxon>
        <taxon>Gunneridae</taxon>
        <taxon>Pentapetalae</taxon>
        <taxon>rosids</taxon>
        <taxon>fabids</taxon>
        <taxon>Fabales</taxon>
        <taxon>Fabaceae</taxon>
        <taxon>Papilionoideae</taxon>
        <taxon>50 kb inversion clade</taxon>
        <taxon>NPAAA clade</taxon>
        <taxon>indigoferoid/millettioid clade</taxon>
        <taxon>Phaseoleae</taxon>
        <taxon>Vigna</taxon>
    </lineage>
</organism>
<evidence type="ECO:0000256" key="1">
    <source>
        <dbReference type="SAM" id="Phobius"/>
    </source>
</evidence>
<keyword evidence="1" id="KW-0812">Transmembrane</keyword>
<reference evidence="2 3" key="1">
    <citation type="journal article" date="2023" name="Life. Sci Alliance">
        <title>Evolutionary insights into 3D genome organization and epigenetic landscape of Vigna mungo.</title>
        <authorList>
            <person name="Junaid A."/>
            <person name="Singh B."/>
            <person name="Bhatia S."/>
        </authorList>
    </citation>
    <scope>NUCLEOTIDE SEQUENCE [LARGE SCALE GENOMIC DNA]</scope>
    <source>
        <strain evidence="2">Urdbean</strain>
    </source>
</reference>
<evidence type="ECO:0000313" key="3">
    <source>
        <dbReference type="Proteomes" id="UP001374535"/>
    </source>
</evidence>
<keyword evidence="1" id="KW-0472">Membrane</keyword>
<evidence type="ECO:0000313" key="2">
    <source>
        <dbReference type="EMBL" id="WVZ01707.1"/>
    </source>
</evidence>
<keyword evidence="3" id="KW-1185">Reference proteome</keyword>
<feature type="transmembrane region" description="Helical" evidence="1">
    <location>
        <begin position="110"/>
        <end position="134"/>
    </location>
</feature>
<name>A0AAQ3N2T6_VIGMU</name>
<dbReference type="EMBL" id="CP144694">
    <property type="protein sequence ID" value="WVZ01707.1"/>
    <property type="molecule type" value="Genomic_DNA"/>
</dbReference>
<keyword evidence="1" id="KW-1133">Transmembrane helix</keyword>
<sequence length="224" mass="25323">MNLTPINVPIAKTVPIVPNRSLQVTLLSRPPKARVPSLPQLHNPNLEVPRSFDDSARCPHHSVTLGAPRTHSVLAQFHLLCFVNLRQTNLHLRRVIALVGEPRNRRNQHVVLAVCMVIVVAVVVVVVVAVVFLLPLPRRLRRPHVVVLLLRFLGVRRRAVRCGSSRIVGALRRRWHRRVLLRRLRRNRGELLLFLRRQLLLRSVAFFAAGFRGLFGSVGGGLVV</sequence>
<dbReference type="Proteomes" id="UP001374535">
    <property type="component" value="Chromosome 7"/>
</dbReference>
<protein>
    <submittedName>
        <fullName evidence="2">Uncharacterized protein</fullName>
    </submittedName>
</protein>
<proteinExistence type="predicted"/>